<protein>
    <submittedName>
        <fullName evidence="5">ZYBA0S05-07778g1_1</fullName>
    </submittedName>
</protein>
<dbReference type="Pfam" id="PF02207">
    <property type="entry name" value="zf-UBR"/>
    <property type="match status" value="1"/>
</dbReference>
<dbReference type="EMBL" id="HG316458">
    <property type="protein sequence ID" value="CDF90048.1"/>
    <property type="molecule type" value="Genomic_DNA"/>
</dbReference>
<dbReference type="Gene3D" id="3.30.40.10">
    <property type="entry name" value="Zinc/RING finger domain, C3HC4 (zinc finger)"/>
    <property type="match status" value="1"/>
</dbReference>
<dbReference type="OrthoDB" id="5795902at2759"/>
<dbReference type="GO" id="GO:0008270">
    <property type="term" value="F:zinc ion binding"/>
    <property type="evidence" value="ECO:0007669"/>
    <property type="project" value="UniProtKB-KW"/>
</dbReference>
<dbReference type="InterPro" id="IPR013083">
    <property type="entry name" value="Znf_RING/FYVE/PHD"/>
</dbReference>
<evidence type="ECO:0000259" key="4">
    <source>
        <dbReference type="SMART" id="SM00396"/>
    </source>
</evidence>
<reference evidence="6" key="1">
    <citation type="journal article" date="2013" name="Genome Announc.">
        <title>Genome sequence of the food spoilage yeast Zygosaccharomyces bailii CLIB 213(T).</title>
        <authorList>
            <person name="Galeote V."/>
            <person name="Bigey F."/>
            <person name="Devillers H."/>
            <person name="Neuveglise C."/>
            <person name="Dequin S."/>
        </authorList>
    </citation>
    <scope>NUCLEOTIDE SEQUENCE [LARGE SCALE GENOMIC DNA]</scope>
    <source>
        <strain evidence="6">CLIB 213 / ATCC 58445 / CBS 680 / CCRC 21525 / NBRC 1098 / NCYC 1416 / NRRL Y-2227</strain>
    </source>
</reference>
<dbReference type="InterPro" id="IPR040204">
    <property type="entry name" value="UBR7"/>
</dbReference>
<dbReference type="PANTHER" id="PTHR13513">
    <property type="entry name" value="E3 UBIQUITIN-PROTEIN LIGASE UBR7"/>
    <property type="match status" value="1"/>
</dbReference>
<organism evidence="5 6">
    <name type="scientific">Zygosaccharomyces bailii (strain CLIB 213 / ATCC 58445 / CBS 680 / BCRC 21525 / NBRC 1098 / NCYC 1416 / NRRL Y-2227)</name>
    <dbReference type="NCBI Taxonomy" id="1333698"/>
    <lineage>
        <taxon>Eukaryota</taxon>
        <taxon>Fungi</taxon>
        <taxon>Dikarya</taxon>
        <taxon>Ascomycota</taxon>
        <taxon>Saccharomycotina</taxon>
        <taxon>Saccharomycetes</taxon>
        <taxon>Saccharomycetales</taxon>
        <taxon>Saccharomycetaceae</taxon>
        <taxon>Zygosaccharomyces</taxon>
    </lineage>
</organism>
<dbReference type="SUPFAM" id="SSF57903">
    <property type="entry name" value="FYVE/PHD zinc finger"/>
    <property type="match status" value="1"/>
</dbReference>
<dbReference type="GO" id="GO:0005737">
    <property type="term" value="C:cytoplasm"/>
    <property type="evidence" value="ECO:0007669"/>
    <property type="project" value="TreeGrafter"/>
</dbReference>
<keyword evidence="2" id="KW-0863">Zinc-finger</keyword>
<gene>
    <name evidence="5" type="ORF">BN860_07778g</name>
</gene>
<feature type="domain" description="UBR-type" evidence="4">
    <location>
        <begin position="29"/>
        <end position="99"/>
    </location>
</feature>
<evidence type="ECO:0000256" key="1">
    <source>
        <dbReference type="ARBA" id="ARBA00022723"/>
    </source>
</evidence>
<dbReference type="PANTHER" id="PTHR13513:SF9">
    <property type="entry name" value="E3 UBIQUITIN-PROTEIN LIGASE UBR7-RELATED"/>
    <property type="match status" value="1"/>
</dbReference>
<dbReference type="CDD" id="cd19677">
    <property type="entry name" value="UBR-box_UBR7"/>
    <property type="match status" value="1"/>
</dbReference>
<dbReference type="InterPro" id="IPR047506">
    <property type="entry name" value="UBR7-like_UBR-box"/>
</dbReference>
<sequence>MSDISASEYISRQNELEKEAKELMPWDPNKCTYELGPLRQSVFACRSHNNIGLCYSCSIQCHTKCDIVELFTKRYFTCDCGTDRDNQAPETGFRCRLRENREADVSSLSNKYGQNFQGLFCVCSKEYDPNSDATMVQCVLGTECDEDWYHDYCIGKQMPPLESFDAFICSKCAAKYDYYFKRILSHPLGEKIIAYTLAHEDSTAERGGHTSDTKTSCLKRSASQVDDVAVGEYSIFLKHGYSEKLKELKKSLDDNNDKLFLFLNDLVPFLVEDEPVYEPPEEGGDNEDDLISNILQNAMQREQAVAGISAFNALKVKLNDFLRPFAETGSVVKEEDIKSFFQKPKET</sequence>
<dbReference type="SMART" id="SM00396">
    <property type="entry name" value="ZnF_UBR1"/>
    <property type="match status" value="1"/>
</dbReference>
<evidence type="ECO:0000313" key="6">
    <source>
        <dbReference type="Proteomes" id="UP000019375"/>
    </source>
</evidence>
<dbReference type="InterPro" id="IPR011011">
    <property type="entry name" value="Znf_FYVE_PHD"/>
</dbReference>
<evidence type="ECO:0000256" key="3">
    <source>
        <dbReference type="ARBA" id="ARBA00022833"/>
    </source>
</evidence>
<proteinExistence type="predicted"/>
<dbReference type="CDD" id="cd15542">
    <property type="entry name" value="PHD_UBR7"/>
    <property type="match status" value="1"/>
</dbReference>
<evidence type="ECO:0000256" key="2">
    <source>
        <dbReference type="ARBA" id="ARBA00022771"/>
    </source>
</evidence>
<name>A0A8J2X8J8_ZYGB2</name>
<keyword evidence="6" id="KW-1185">Reference proteome</keyword>
<evidence type="ECO:0000313" key="5">
    <source>
        <dbReference type="EMBL" id="CDF90048.1"/>
    </source>
</evidence>
<dbReference type="AlphaFoldDB" id="A0A8J2X8J8"/>
<dbReference type="Proteomes" id="UP000019375">
    <property type="component" value="Unassembled WGS sequence"/>
</dbReference>
<keyword evidence="3" id="KW-0862">Zinc</keyword>
<dbReference type="InterPro" id="IPR003126">
    <property type="entry name" value="Znf_UBR"/>
</dbReference>
<accession>A0A8J2X8J8</accession>
<dbReference type="GO" id="GO:0061630">
    <property type="term" value="F:ubiquitin protein ligase activity"/>
    <property type="evidence" value="ECO:0007669"/>
    <property type="project" value="InterPro"/>
</dbReference>
<keyword evidence="1" id="KW-0479">Metal-binding</keyword>